<name>A0A8S5LEW9_9CAUD</name>
<protein>
    <submittedName>
        <fullName evidence="2">Uncharacterized protein</fullName>
    </submittedName>
</protein>
<feature type="compositionally biased region" description="Basic and acidic residues" evidence="1">
    <location>
        <begin position="106"/>
        <end position="124"/>
    </location>
</feature>
<dbReference type="EMBL" id="BK014703">
    <property type="protein sequence ID" value="DAD68504.1"/>
    <property type="molecule type" value="Genomic_DNA"/>
</dbReference>
<sequence>MNQFTIEFKNPKDLAKKISEYNELMNGSVTESEPTKKATPTASASPKEVVTPHCDVATLGPKAATPGEPVEVKKPTAEEVTIIKAAEKITNDVEPKEDPVVEQEQAEAKEPAQDATDDDKAAKKQALIDKAKEWLLADQANRLTPYMALMGKHKVPGNKITVDNLTKELAAELITLIG</sequence>
<evidence type="ECO:0000256" key="1">
    <source>
        <dbReference type="SAM" id="MobiDB-lite"/>
    </source>
</evidence>
<feature type="region of interest" description="Disordered" evidence="1">
    <location>
        <begin position="86"/>
        <end position="124"/>
    </location>
</feature>
<reference evidence="2" key="1">
    <citation type="journal article" date="2021" name="Proc. Natl. Acad. Sci. U.S.A.">
        <title>A Catalog of Tens of Thousands of Viruses from Human Metagenomes Reveals Hidden Associations with Chronic Diseases.</title>
        <authorList>
            <person name="Tisza M.J."/>
            <person name="Buck C.B."/>
        </authorList>
    </citation>
    <scope>NUCLEOTIDE SEQUENCE</scope>
    <source>
        <strain evidence="2">Cttkn18</strain>
    </source>
</reference>
<organism evidence="2">
    <name type="scientific">Siphoviridae sp. cttkn18</name>
    <dbReference type="NCBI Taxonomy" id="2823607"/>
    <lineage>
        <taxon>Viruses</taxon>
        <taxon>Duplodnaviria</taxon>
        <taxon>Heunggongvirae</taxon>
        <taxon>Uroviricota</taxon>
        <taxon>Caudoviricetes</taxon>
    </lineage>
</organism>
<evidence type="ECO:0000313" key="2">
    <source>
        <dbReference type="EMBL" id="DAD68504.1"/>
    </source>
</evidence>
<feature type="compositionally biased region" description="Basic and acidic residues" evidence="1">
    <location>
        <begin position="86"/>
        <end position="99"/>
    </location>
</feature>
<accession>A0A8S5LEW9</accession>
<feature type="compositionally biased region" description="Polar residues" evidence="1">
    <location>
        <begin position="26"/>
        <end position="44"/>
    </location>
</feature>
<proteinExistence type="predicted"/>
<feature type="region of interest" description="Disordered" evidence="1">
    <location>
        <begin position="26"/>
        <end position="50"/>
    </location>
</feature>